<dbReference type="Proteomes" id="UP000288096">
    <property type="component" value="Unassembled WGS sequence"/>
</dbReference>
<evidence type="ECO:0000313" key="2">
    <source>
        <dbReference type="EMBL" id="GBC62522.1"/>
    </source>
</evidence>
<dbReference type="EMBL" id="BEXT01000001">
    <property type="protein sequence ID" value="GBC62522.1"/>
    <property type="molecule type" value="Genomic_DNA"/>
</dbReference>
<reference evidence="3" key="1">
    <citation type="submission" date="2017-11" db="EMBL/GenBank/DDBJ databases">
        <authorList>
            <person name="Watanabe M."/>
            <person name="Kojima H."/>
        </authorList>
    </citation>
    <scope>NUCLEOTIDE SEQUENCE [LARGE SCALE GENOMIC DNA]</scope>
    <source>
        <strain evidence="3">Tokyo 01</strain>
    </source>
</reference>
<keyword evidence="3" id="KW-1185">Reference proteome</keyword>
<accession>A0A401FZV8</accession>
<gene>
    <name evidence="2" type="ORF">DENIS_3494</name>
</gene>
<dbReference type="CDD" id="cd21631">
    <property type="entry name" value="RHH_CopG_NikR-like"/>
    <property type="match status" value="1"/>
</dbReference>
<proteinExistence type="predicted"/>
<dbReference type="RefSeq" id="WP_124329690.1">
    <property type="nucleotide sequence ID" value="NZ_BEXT01000001.1"/>
</dbReference>
<reference evidence="3" key="2">
    <citation type="submission" date="2019-01" db="EMBL/GenBank/DDBJ databases">
        <title>Genome sequence of Desulfonema ishimotonii strain Tokyo 01.</title>
        <authorList>
            <person name="Fukui M."/>
        </authorList>
    </citation>
    <scope>NUCLEOTIDE SEQUENCE [LARGE SCALE GENOMIC DNA]</scope>
    <source>
        <strain evidence="3">Tokyo 01</strain>
    </source>
</reference>
<sequence>MARDKSARRRRRPTEGGNTFHNHFGKSRFRNNVQGISIEHLHTNDNPFAGGDDETISAGVPVKFKPSVRDAVDRAAEANGMKRSAFCREMVELCLGFERHAAALGMTLSAYLEESAALYDRYAAKQAEMEEHIFETAISRRVR</sequence>
<evidence type="ECO:0000256" key="1">
    <source>
        <dbReference type="SAM" id="MobiDB-lite"/>
    </source>
</evidence>
<feature type="compositionally biased region" description="Basic residues" evidence="1">
    <location>
        <begin position="1"/>
        <end position="12"/>
    </location>
</feature>
<comment type="caution">
    <text evidence="2">The sequence shown here is derived from an EMBL/GenBank/DDBJ whole genome shotgun (WGS) entry which is preliminary data.</text>
</comment>
<protein>
    <submittedName>
        <fullName evidence="2">Uncharacterized protein</fullName>
    </submittedName>
</protein>
<evidence type="ECO:0000313" key="3">
    <source>
        <dbReference type="Proteomes" id="UP000288096"/>
    </source>
</evidence>
<name>A0A401FZV8_9BACT</name>
<organism evidence="2 3">
    <name type="scientific">Desulfonema ishimotonii</name>
    <dbReference type="NCBI Taxonomy" id="45657"/>
    <lineage>
        <taxon>Bacteria</taxon>
        <taxon>Pseudomonadati</taxon>
        <taxon>Thermodesulfobacteriota</taxon>
        <taxon>Desulfobacteria</taxon>
        <taxon>Desulfobacterales</taxon>
        <taxon>Desulfococcaceae</taxon>
        <taxon>Desulfonema</taxon>
    </lineage>
</organism>
<dbReference type="AlphaFoldDB" id="A0A401FZV8"/>
<feature type="region of interest" description="Disordered" evidence="1">
    <location>
        <begin position="1"/>
        <end position="26"/>
    </location>
</feature>